<gene>
    <name evidence="7" type="ORF">GSOID_T00001161001</name>
</gene>
<name>E4X446_OIKDI</name>
<evidence type="ECO:0000256" key="1">
    <source>
        <dbReference type="ARBA" id="ARBA00022536"/>
    </source>
</evidence>
<protein>
    <recommendedName>
        <fullName evidence="6">EGF-like calcium-binding domain-containing protein</fullName>
    </recommendedName>
</protein>
<keyword evidence="1" id="KW-0245">EGF-like domain</keyword>
<dbReference type="OrthoDB" id="339125at2759"/>
<keyword evidence="3" id="KW-0677">Repeat</keyword>
<evidence type="ECO:0000313" key="7">
    <source>
        <dbReference type="EMBL" id="CBY23835.1"/>
    </source>
</evidence>
<feature type="domain" description="EGF-like calcium-binding" evidence="6">
    <location>
        <begin position="3"/>
        <end position="32"/>
    </location>
</feature>
<dbReference type="InterPro" id="IPR049883">
    <property type="entry name" value="NOTCH1_EGF-like"/>
</dbReference>
<dbReference type="PROSITE" id="PS01187">
    <property type="entry name" value="EGF_CA"/>
    <property type="match status" value="1"/>
</dbReference>
<dbReference type="AlphaFoldDB" id="E4X446"/>
<dbReference type="FunFam" id="2.10.25.10:FF:000005">
    <property type="entry name" value="Fibrillin 2"/>
    <property type="match status" value="1"/>
</dbReference>
<evidence type="ECO:0000256" key="2">
    <source>
        <dbReference type="ARBA" id="ARBA00022729"/>
    </source>
</evidence>
<accession>E4X446</accession>
<dbReference type="EMBL" id="FN653024">
    <property type="protein sequence ID" value="CBY23835.1"/>
    <property type="molecule type" value="Genomic_DNA"/>
</dbReference>
<evidence type="ECO:0000313" key="8">
    <source>
        <dbReference type="Proteomes" id="UP000001307"/>
    </source>
</evidence>
<dbReference type="GO" id="GO:0005509">
    <property type="term" value="F:calcium ion binding"/>
    <property type="evidence" value="ECO:0007669"/>
    <property type="project" value="InterPro"/>
</dbReference>
<evidence type="ECO:0000256" key="5">
    <source>
        <dbReference type="ARBA" id="ARBA00023180"/>
    </source>
</evidence>
<evidence type="ECO:0000259" key="6">
    <source>
        <dbReference type="SMART" id="SM00179"/>
    </source>
</evidence>
<dbReference type="InParanoid" id="E4X446"/>
<feature type="domain" description="EGF-like calcium-binding" evidence="6">
    <location>
        <begin position="33"/>
        <end position="78"/>
    </location>
</feature>
<dbReference type="InterPro" id="IPR018097">
    <property type="entry name" value="EGF_Ca-bd_CS"/>
</dbReference>
<organism evidence="7">
    <name type="scientific">Oikopleura dioica</name>
    <name type="common">Tunicate</name>
    <dbReference type="NCBI Taxonomy" id="34765"/>
    <lineage>
        <taxon>Eukaryota</taxon>
        <taxon>Metazoa</taxon>
        <taxon>Chordata</taxon>
        <taxon>Tunicata</taxon>
        <taxon>Appendicularia</taxon>
        <taxon>Copelata</taxon>
        <taxon>Oikopleuridae</taxon>
        <taxon>Oikopleura</taxon>
    </lineage>
</organism>
<keyword evidence="5" id="KW-0325">Glycoprotein</keyword>
<keyword evidence="8" id="KW-1185">Reference proteome</keyword>
<dbReference type="SUPFAM" id="SSF57196">
    <property type="entry name" value="EGF/Laminin"/>
    <property type="match status" value="1"/>
</dbReference>
<dbReference type="SMART" id="SM00179">
    <property type="entry name" value="EGF_CA"/>
    <property type="match status" value="2"/>
</dbReference>
<keyword evidence="2" id="KW-0732">Signal</keyword>
<keyword evidence="4" id="KW-1015">Disulfide bond</keyword>
<proteinExistence type="predicted"/>
<dbReference type="Pfam" id="PF07645">
    <property type="entry name" value="EGF_CA"/>
    <property type="match status" value="2"/>
</dbReference>
<reference evidence="7" key="1">
    <citation type="journal article" date="2010" name="Science">
        <title>Plasticity of animal genome architecture unmasked by rapid evolution of a pelagic tunicate.</title>
        <authorList>
            <person name="Denoeud F."/>
            <person name="Henriet S."/>
            <person name="Mungpakdee S."/>
            <person name="Aury J.M."/>
            <person name="Da Silva C."/>
            <person name="Brinkmann H."/>
            <person name="Mikhaleva J."/>
            <person name="Olsen L.C."/>
            <person name="Jubin C."/>
            <person name="Canestro C."/>
            <person name="Bouquet J.M."/>
            <person name="Danks G."/>
            <person name="Poulain J."/>
            <person name="Campsteijn C."/>
            <person name="Adamski M."/>
            <person name="Cross I."/>
            <person name="Yadetie F."/>
            <person name="Muffato M."/>
            <person name="Louis A."/>
            <person name="Butcher S."/>
            <person name="Tsagkogeorga G."/>
            <person name="Konrad A."/>
            <person name="Singh S."/>
            <person name="Jensen M.F."/>
            <person name="Cong E.H."/>
            <person name="Eikeseth-Otteraa H."/>
            <person name="Noel B."/>
            <person name="Anthouard V."/>
            <person name="Porcel B.M."/>
            <person name="Kachouri-Lafond R."/>
            <person name="Nishino A."/>
            <person name="Ugolini M."/>
            <person name="Chourrout P."/>
            <person name="Nishida H."/>
            <person name="Aasland R."/>
            <person name="Huzurbazar S."/>
            <person name="Westhof E."/>
            <person name="Delsuc F."/>
            <person name="Lehrach H."/>
            <person name="Reinhardt R."/>
            <person name="Weissenbach J."/>
            <person name="Roy S.W."/>
            <person name="Artiguenave F."/>
            <person name="Postlethwait J.H."/>
            <person name="Manak J.R."/>
            <person name="Thompson E.M."/>
            <person name="Jaillon O."/>
            <person name="Du Pasquier L."/>
            <person name="Boudinot P."/>
            <person name="Liberles D.A."/>
            <person name="Volff J.N."/>
            <person name="Philippe H."/>
            <person name="Lenhard B."/>
            <person name="Roest Crollius H."/>
            <person name="Wincker P."/>
            <person name="Chourrout D."/>
        </authorList>
    </citation>
    <scope>NUCLEOTIDE SEQUENCE [LARGE SCALE GENOMIC DNA]</scope>
</reference>
<sequence length="227" mass="25223">MNACGYTLCRNIPGSFECICQDGYELENGRCLDINECERDASLCAAGEICKNRLGGFFCQKEETDVVGNKMSWTSRCDPPRQLYRSEYVCDADTCVLQCENGSSMSRCINDGKRTCTCLGNRCFWSSIGRECECKEDSFSEGFMLGPMSDSGGYQPQMEMNNRLVNNAALSCPYSSIKKKCKTKSNLDEYLSGEICAGKCNKKGKANNCTCLCTDSSCKWKCKKSKC</sequence>
<dbReference type="Proteomes" id="UP000001307">
    <property type="component" value="Unassembled WGS sequence"/>
</dbReference>
<dbReference type="Gene3D" id="2.10.25.10">
    <property type="entry name" value="Laminin"/>
    <property type="match status" value="2"/>
</dbReference>
<evidence type="ECO:0000256" key="3">
    <source>
        <dbReference type="ARBA" id="ARBA00022737"/>
    </source>
</evidence>
<dbReference type="InterPro" id="IPR001881">
    <property type="entry name" value="EGF-like_Ca-bd_dom"/>
</dbReference>
<evidence type="ECO:0000256" key="4">
    <source>
        <dbReference type="ARBA" id="ARBA00023157"/>
    </source>
</evidence>